<gene>
    <name evidence="3" type="ORF">PG2T_04980</name>
</gene>
<dbReference type="InParanoid" id="A0A1B1YSJ5"/>
<dbReference type="STRING" id="1810504.PG2T_04980"/>
<evidence type="ECO:0000313" key="3">
    <source>
        <dbReference type="EMBL" id="ANX03613.1"/>
    </source>
</evidence>
<dbReference type="InterPro" id="IPR051686">
    <property type="entry name" value="Lipoprotein_DolP"/>
</dbReference>
<organism evidence="3 4">
    <name type="scientific">Immundisolibacter cernigliae</name>
    <dbReference type="NCBI Taxonomy" id="1810504"/>
    <lineage>
        <taxon>Bacteria</taxon>
        <taxon>Pseudomonadati</taxon>
        <taxon>Pseudomonadota</taxon>
        <taxon>Gammaproteobacteria</taxon>
        <taxon>Immundisolibacterales</taxon>
        <taxon>Immundisolibacteraceae</taxon>
        <taxon>Immundisolibacter</taxon>
    </lineage>
</organism>
<dbReference type="RefSeq" id="WP_068803133.1">
    <property type="nucleotide sequence ID" value="NZ_CP014671.1"/>
</dbReference>
<keyword evidence="1" id="KW-0732">Signal</keyword>
<dbReference type="InterPro" id="IPR014004">
    <property type="entry name" value="Transpt-assoc_nodulatn_dom_bac"/>
</dbReference>
<sequence>MYIPFRKSVLASAVALAIGGISSAASADTVSQDVTEARQETQIWTTYALNPYLRANDLKVSVDNGKATLTGKVDESVNKDLAKQIALGVSGIKEVDNQIVVQPDYVAPAASSTRSYGEAIDDATITATVKSKLLWSKSTDGLAADVDTNRGRVTLKGTADSKDAKALAGRLALNSRGVESVDNQLVVTPKKPTAADSAKSAAKEAEQDIADSWITTKVKSTLMYSSNVDGSDVDVSTSAGVVTLKGKLDSGAERALAIELADNVRGVKSVRSEGLTVLN</sequence>
<feature type="domain" description="BON" evidence="2">
    <location>
        <begin position="35"/>
        <end position="103"/>
    </location>
</feature>
<dbReference type="PANTHER" id="PTHR34606:SF15">
    <property type="entry name" value="BON DOMAIN-CONTAINING PROTEIN"/>
    <property type="match status" value="1"/>
</dbReference>
<feature type="domain" description="BON" evidence="2">
    <location>
        <begin position="210"/>
        <end position="279"/>
    </location>
</feature>
<reference evidence="4" key="1">
    <citation type="submission" date="2016-03" db="EMBL/GenBank/DDBJ databases">
        <title>Complete genome sequence of Solimmundus cernigliae, representing a novel lineage of polycyclic aromatic hydrocarbon degraders within the Gammaproteobacteria.</title>
        <authorList>
            <person name="Singleton D.R."/>
            <person name="Dickey A.N."/>
            <person name="Scholl E.H."/>
            <person name="Wright F.A."/>
            <person name="Aitken M.D."/>
        </authorList>
    </citation>
    <scope>NUCLEOTIDE SEQUENCE [LARGE SCALE GENOMIC DNA]</scope>
    <source>
        <strain evidence="4">TR3.2</strain>
    </source>
</reference>
<protein>
    <submittedName>
        <fullName evidence="3">Transporter</fullName>
    </submittedName>
</protein>
<evidence type="ECO:0000259" key="2">
    <source>
        <dbReference type="PROSITE" id="PS50914"/>
    </source>
</evidence>
<dbReference type="Gene3D" id="3.30.1340.30">
    <property type="match status" value="3"/>
</dbReference>
<proteinExistence type="predicted"/>
<feature type="signal peptide" evidence="1">
    <location>
        <begin position="1"/>
        <end position="27"/>
    </location>
</feature>
<feature type="domain" description="BON" evidence="2">
    <location>
        <begin position="121"/>
        <end position="189"/>
    </location>
</feature>
<dbReference type="SMART" id="SM00749">
    <property type="entry name" value="BON"/>
    <property type="match status" value="3"/>
</dbReference>
<dbReference type="AlphaFoldDB" id="A0A1B1YSJ5"/>
<dbReference type="FunCoup" id="A0A1B1YSJ5">
    <property type="interactions" value="37"/>
</dbReference>
<keyword evidence="4" id="KW-1185">Reference proteome</keyword>
<feature type="chain" id="PRO_5008532982" evidence="1">
    <location>
        <begin position="28"/>
        <end position="279"/>
    </location>
</feature>
<dbReference type="PROSITE" id="PS50914">
    <property type="entry name" value="BON"/>
    <property type="match status" value="3"/>
</dbReference>
<dbReference type="PANTHER" id="PTHR34606">
    <property type="entry name" value="BON DOMAIN-CONTAINING PROTEIN"/>
    <property type="match status" value="1"/>
</dbReference>
<dbReference type="KEGG" id="gbi:PG2T_04980"/>
<name>A0A1B1YSJ5_9GAMM</name>
<evidence type="ECO:0000313" key="4">
    <source>
        <dbReference type="Proteomes" id="UP000092952"/>
    </source>
</evidence>
<evidence type="ECO:0000256" key="1">
    <source>
        <dbReference type="SAM" id="SignalP"/>
    </source>
</evidence>
<dbReference type="Proteomes" id="UP000092952">
    <property type="component" value="Chromosome"/>
</dbReference>
<dbReference type="InterPro" id="IPR007055">
    <property type="entry name" value="BON_dom"/>
</dbReference>
<dbReference type="OrthoDB" id="8910395at2"/>
<accession>A0A1B1YSJ5</accession>
<dbReference type="Pfam" id="PF04972">
    <property type="entry name" value="BON"/>
    <property type="match status" value="3"/>
</dbReference>
<dbReference type="EMBL" id="CP014671">
    <property type="protein sequence ID" value="ANX03613.1"/>
    <property type="molecule type" value="Genomic_DNA"/>
</dbReference>